<dbReference type="Proteomes" id="UP000094385">
    <property type="component" value="Unassembled WGS sequence"/>
</dbReference>
<sequence length="1097" mass="119728">MSGPSSLGDPLEFYVVGNFHPLHIDSDRYDATVKASGPPLCYFDEDGDRITVGSAHELRDRIVELKSANKSVVFALTAKAGPEWYDAECVDTLIMASTSGIDPAATPMSIATVPESVATPAVTAITRTDSATSSMSSEYTVIDYSDVPTPEGPISEVASTVDNEESTERTALVSPRGKQFSDRLVAAFENMMNDTESMSQPLSSMTSNYDPDNYDDDLVSEIVSTRSRTEPVESLESKQSTSSLATLRAGPARAQDLTSPPGSSSTYINGSWADTLSESVRRAIRQLQEVANGSGSSSESSQGFCEMDPELADSVAELVRKLVQKVTANITAAERAFPNTSAFTRDTMDRTLCTFQDFAEKIGHVALIGGYQAAAASREAADIGLQATREAIRAARDNTQVATNQLQQCLQEIAAQFNESITAQRQQESQNASHSDLLNQINQMWNKSQLGRQEAESQSDESIVTPSSVGSAGIRYFNGILSQESDVNTFAVPEHGSPPELPRKIPIKHGAAHYPQFGSPSGEFGRSKLAKGFPEHHHLGHTSPSPQPPSPLYAAHDPGMPASPPGLANGTPYPPSFSPHPHAPMPPSHILNMHIQGVPPPPAPPRSSEWHNHGLRMSQHHESHCPHLSRHVSDNDFEEREKHKHLRDFSYPEDHHHNFHEFSRPHPRHCDRGVSHQSDSEMSEAGSISLPRYHGHSHARPARDMACSRNFRGLPYRPSPSLPRSPRFRSRRVGVVNYAVPSMSAFQDLGGFTNVEPAGIQADTPPSGPAGETVDTAQSYVSPSAPPADYLSAEDAAWDEVASELHGSATPTASVAEAVKELKLEDDESEHARYQDEVQIEKVISPDHVAVEPATPTDAGNPWSEFDSDERRARRATQDRTGQLYHRQPNHGEVEDVEPAQDPLAGLSRAGSYTDAPGMPPSPQAILQEGVREDQYLPDGRSYEPSISGYSAAPSYHTAPSIRIAQHEGVYQDASVLASRIQAVRRQRGDPRGSRSRHESRPQMYIEMRQLSPDAQDRADINRLGLENEATDAERECARHLVELELISQDNMAMAIYYAQQAKGDVVDAIDLLEYDCQQICNWSLMLTNCQGGFEAA</sequence>
<name>A0A1E3Q7E4_LIPST</name>
<dbReference type="OrthoDB" id="10389616at2759"/>
<gene>
    <name evidence="2" type="ORF">LIPSTDRAFT_63363</name>
</gene>
<dbReference type="AlphaFoldDB" id="A0A1E3Q7E4"/>
<feature type="compositionally biased region" description="Polar residues" evidence="1">
    <location>
        <begin position="256"/>
        <end position="270"/>
    </location>
</feature>
<keyword evidence="3" id="KW-1185">Reference proteome</keyword>
<evidence type="ECO:0000313" key="2">
    <source>
        <dbReference type="EMBL" id="ODQ73062.1"/>
    </source>
</evidence>
<accession>A0A1E3Q7E4</accession>
<feature type="region of interest" description="Disordered" evidence="1">
    <location>
        <begin position="760"/>
        <end position="788"/>
    </location>
</feature>
<dbReference type="EMBL" id="KV454294">
    <property type="protein sequence ID" value="ODQ73062.1"/>
    <property type="molecule type" value="Genomic_DNA"/>
</dbReference>
<feature type="compositionally biased region" description="Basic and acidic residues" evidence="1">
    <location>
        <begin position="869"/>
        <end position="878"/>
    </location>
</feature>
<feature type="compositionally biased region" description="Basic and acidic residues" evidence="1">
    <location>
        <begin position="987"/>
        <end position="1001"/>
    </location>
</feature>
<feature type="region of interest" description="Disordered" evidence="1">
    <location>
        <begin position="660"/>
        <end position="686"/>
    </location>
</feature>
<organism evidence="2 3">
    <name type="scientific">Lipomyces starkeyi NRRL Y-11557</name>
    <dbReference type="NCBI Taxonomy" id="675824"/>
    <lineage>
        <taxon>Eukaryota</taxon>
        <taxon>Fungi</taxon>
        <taxon>Dikarya</taxon>
        <taxon>Ascomycota</taxon>
        <taxon>Saccharomycotina</taxon>
        <taxon>Lipomycetes</taxon>
        <taxon>Lipomycetales</taxon>
        <taxon>Lipomycetaceae</taxon>
        <taxon>Lipomyces</taxon>
    </lineage>
</organism>
<evidence type="ECO:0000256" key="1">
    <source>
        <dbReference type="SAM" id="MobiDB-lite"/>
    </source>
</evidence>
<feature type="region of interest" description="Disordered" evidence="1">
    <location>
        <begin position="851"/>
        <end position="925"/>
    </location>
</feature>
<evidence type="ECO:0000313" key="3">
    <source>
        <dbReference type="Proteomes" id="UP000094385"/>
    </source>
</evidence>
<feature type="region of interest" description="Disordered" evidence="1">
    <location>
        <begin position="520"/>
        <end position="630"/>
    </location>
</feature>
<feature type="compositionally biased region" description="Basic and acidic residues" evidence="1">
    <location>
        <begin position="660"/>
        <end position="674"/>
    </location>
</feature>
<reference evidence="2 3" key="1">
    <citation type="journal article" date="2016" name="Proc. Natl. Acad. Sci. U.S.A.">
        <title>Comparative genomics of biotechnologically important yeasts.</title>
        <authorList>
            <person name="Riley R."/>
            <person name="Haridas S."/>
            <person name="Wolfe K.H."/>
            <person name="Lopes M.R."/>
            <person name="Hittinger C.T."/>
            <person name="Goeker M."/>
            <person name="Salamov A.A."/>
            <person name="Wisecaver J.H."/>
            <person name="Long T.M."/>
            <person name="Calvey C.H."/>
            <person name="Aerts A.L."/>
            <person name="Barry K.W."/>
            <person name="Choi C."/>
            <person name="Clum A."/>
            <person name="Coughlan A.Y."/>
            <person name="Deshpande S."/>
            <person name="Douglass A.P."/>
            <person name="Hanson S.J."/>
            <person name="Klenk H.-P."/>
            <person name="LaButti K.M."/>
            <person name="Lapidus A."/>
            <person name="Lindquist E.A."/>
            <person name="Lipzen A.M."/>
            <person name="Meier-Kolthoff J.P."/>
            <person name="Ohm R.A."/>
            <person name="Otillar R.P."/>
            <person name="Pangilinan J.L."/>
            <person name="Peng Y."/>
            <person name="Rokas A."/>
            <person name="Rosa C.A."/>
            <person name="Scheuner C."/>
            <person name="Sibirny A.A."/>
            <person name="Slot J.C."/>
            <person name="Stielow J.B."/>
            <person name="Sun H."/>
            <person name="Kurtzman C.P."/>
            <person name="Blackwell M."/>
            <person name="Grigoriev I.V."/>
            <person name="Jeffries T.W."/>
        </authorList>
    </citation>
    <scope>NUCLEOTIDE SEQUENCE [LARGE SCALE GENOMIC DNA]</scope>
    <source>
        <strain evidence="2 3">NRRL Y-11557</strain>
    </source>
</reference>
<feature type="region of interest" description="Disordered" evidence="1">
    <location>
        <begin position="983"/>
        <end position="1003"/>
    </location>
</feature>
<proteinExistence type="predicted"/>
<protein>
    <submittedName>
        <fullName evidence="2">Uncharacterized protein</fullName>
    </submittedName>
</protein>
<feature type="compositionally biased region" description="Pro residues" evidence="1">
    <location>
        <begin position="572"/>
        <end position="587"/>
    </location>
</feature>
<feature type="region of interest" description="Disordered" evidence="1">
    <location>
        <begin position="225"/>
        <end position="270"/>
    </location>
</feature>